<keyword evidence="2" id="KW-0285">Flavoprotein</keyword>
<dbReference type="AlphaFoldDB" id="A0AAV9N745"/>
<dbReference type="PANTHER" id="PTHR42973">
    <property type="entry name" value="BINDING OXIDOREDUCTASE, PUTATIVE (AFU_ORTHOLOGUE AFUA_1G17690)-RELATED"/>
    <property type="match status" value="1"/>
</dbReference>
<dbReference type="RefSeq" id="XP_064704644.1">
    <property type="nucleotide sequence ID" value="XM_064847532.1"/>
</dbReference>
<dbReference type="PROSITE" id="PS51387">
    <property type="entry name" value="FAD_PCMH"/>
    <property type="match status" value="1"/>
</dbReference>
<evidence type="ECO:0000313" key="6">
    <source>
        <dbReference type="EMBL" id="KAK5049834.1"/>
    </source>
</evidence>
<feature type="domain" description="FAD-binding PCMH-type" evidence="5">
    <location>
        <begin position="62"/>
        <end position="233"/>
    </location>
</feature>
<accession>A0AAV9N745</accession>
<dbReference type="GO" id="GO:0071949">
    <property type="term" value="F:FAD binding"/>
    <property type="evidence" value="ECO:0007669"/>
    <property type="project" value="InterPro"/>
</dbReference>
<dbReference type="InterPro" id="IPR016169">
    <property type="entry name" value="FAD-bd_PCMH_sub2"/>
</dbReference>
<dbReference type="Gene3D" id="3.30.465.10">
    <property type="match status" value="1"/>
</dbReference>
<dbReference type="Proteomes" id="UP001358417">
    <property type="component" value="Unassembled WGS sequence"/>
</dbReference>
<dbReference type="GO" id="GO:0016491">
    <property type="term" value="F:oxidoreductase activity"/>
    <property type="evidence" value="ECO:0007669"/>
    <property type="project" value="UniProtKB-KW"/>
</dbReference>
<evidence type="ECO:0000256" key="3">
    <source>
        <dbReference type="ARBA" id="ARBA00022827"/>
    </source>
</evidence>
<dbReference type="SUPFAM" id="SSF56176">
    <property type="entry name" value="FAD-binding/transporter-associated domain-like"/>
    <property type="match status" value="1"/>
</dbReference>
<keyword evidence="4" id="KW-0560">Oxidoreductase</keyword>
<dbReference type="PANTHER" id="PTHR42973:SF34">
    <property type="entry name" value="FAD BINDING DOMAIN PROTEIN (AFU_ORTHOLOGUE AFUA_3G02770)"/>
    <property type="match status" value="1"/>
</dbReference>
<comment type="similarity">
    <text evidence="1">Belongs to the oxygen-dependent FAD-linked oxidoreductase family.</text>
</comment>
<evidence type="ECO:0000256" key="4">
    <source>
        <dbReference type="ARBA" id="ARBA00023002"/>
    </source>
</evidence>
<comment type="caution">
    <text evidence="6">The sequence shown here is derived from an EMBL/GenBank/DDBJ whole genome shotgun (WGS) entry which is preliminary data.</text>
</comment>
<dbReference type="Pfam" id="PF01565">
    <property type="entry name" value="FAD_binding_4"/>
    <property type="match status" value="1"/>
</dbReference>
<sequence>MTGWVPFAQQETDSRVAEGQMKDVGEHYAAVELAQLFPLQVFQEKDEEYKAVQNSYWSGCQKDLRPRCFFQPHNAAEVAKALSLCAKANVAFGVKSGGHGHFAGQSCLDGGIQFDLAKLNSITINREKGTALVGTGSTWRAVYTKLQKENLMAIGGRSADVGLGGFLIGGGISFYAAERGWGINNVRSIEIVLASGKVITASEDSNPTLFRALQGGGANFGIITTYELITIPYSGMWGGRTILNGKYSDDAIQAWCDFQFRLDEDPTGHSIIILTWENGFFQIMQYIVSTKPIADRPMFDQLRSIPVDEYPIPLKMLDYTDLASDIADLQGDHGFRVGCATLTVGLDVDFLKWVLVVFEEEMKSLWEFARGTMEYHCLPRTFEQTGNVYPFQAGHRKWLVLMLGVGWMGQENSEKVYSAQKRLVGRIRAEAIERGLYHPFLFANYAAHWQDVIGSYGPQNVKFLTQVSEEYDPDQVFQRLHQGSYKIKSPTLPGVESEPHL</sequence>
<dbReference type="InterPro" id="IPR006093">
    <property type="entry name" value="Oxy_OxRdtase_FAD_BS"/>
</dbReference>
<dbReference type="EMBL" id="JAVRRD010000018">
    <property type="protein sequence ID" value="KAK5049834.1"/>
    <property type="molecule type" value="Genomic_DNA"/>
</dbReference>
<evidence type="ECO:0000259" key="5">
    <source>
        <dbReference type="PROSITE" id="PS51387"/>
    </source>
</evidence>
<dbReference type="InterPro" id="IPR050416">
    <property type="entry name" value="FAD-linked_Oxidoreductase"/>
</dbReference>
<reference evidence="6 7" key="1">
    <citation type="submission" date="2023-08" db="EMBL/GenBank/DDBJ databases">
        <title>Black Yeasts Isolated from many extreme environments.</title>
        <authorList>
            <person name="Coleine C."/>
            <person name="Stajich J.E."/>
            <person name="Selbmann L."/>
        </authorList>
    </citation>
    <scope>NUCLEOTIDE SEQUENCE [LARGE SCALE GENOMIC DNA]</scope>
    <source>
        <strain evidence="6 7">CCFEE 5792</strain>
    </source>
</reference>
<dbReference type="GeneID" id="89972132"/>
<dbReference type="InterPro" id="IPR036318">
    <property type="entry name" value="FAD-bd_PCMH-like_sf"/>
</dbReference>
<keyword evidence="3" id="KW-0274">FAD</keyword>
<gene>
    <name evidence="6" type="ORF">LTR84_003952</name>
</gene>
<evidence type="ECO:0000313" key="7">
    <source>
        <dbReference type="Proteomes" id="UP001358417"/>
    </source>
</evidence>
<keyword evidence="7" id="KW-1185">Reference proteome</keyword>
<dbReference type="InterPro" id="IPR006094">
    <property type="entry name" value="Oxid_FAD_bind_N"/>
</dbReference>
<evidence type="ECO:0000256" key="1">
    <source>
        <dbReference type="ARBA" id="ARBA00005466"/>
    </source>
</evidence>
<proteinExistence type="inferred from homology"/>
<protein>
    <recommendedName>
        <fullName evidence="5">FAD-binding PCMH-type domain-containing protein</fullName>
    </recommendedName>
</protein>
<dbReference type="InterPro" id="IPR016166">
    <property type="entry name" value="FAD-bd_PCMH"/>
</dbReference>
<name>A0AAV9N745_9EURO</name>
<organism evidence="6 7">
    <name type="scientific">Exophiala bonariae</name>
    <dbReference type="NCBI Taxonomy" id="1690606"/>
    <lineage>
        <taxon>Eukaryota</taxon>
        <taxon>Fungi</taxon>
        <taxon>Dikarya</taxon>
        <taxon>Ascomycota</taxon>
        <taxon>Pezizomycotina</taxon>
        <taxon>Eurotiomycetes</taxon>
        <taxon>Chaetothyriomycetidae</taxon>
        <taxon>Chaetothyriales</taxon>
        <taxon>Herpotrichiellaceae</taxon>
        <taxon>Exophiala</taxon>
    </lineage>
</organism>
<dbReference type="PROSITE" id="PS00862">
    <property type="entry name" value="OX2_COVAL_FAD"/>
    <property type="match status" value="1"/>
</dbReference>
<evidence type="ECO:0000256" key="2">
    <source>
        <dbReference type="ARBA" id="ARBA00022630"/>
    </source>
</evidence>